<keyword evidence="8" id="KW-1133">Transmembrane helix</keyword>
<evidence type="ECO:0000259" key="10">
    <source>
        <dbReference type="PROSITE" id="PS50109"/>
    </source>
</evidence>
<dbReference type="SMART" id="SM00387">
    <property type="entry name" value="HATPase_c"/>
    <property type="match status" value="1"/>
</dbReference>
<evidence type="ECO:0000256" key="6">
    <source>
        <dbReference type="ARBA" id="ARBA00023012"/>
    </source>
</evidence>
<keyword evidence="5 11" id="KW-0418">Kinase</keyword>
<dbReference type="PROSITE" id="PS50109">
    <property type="entry name" value="HIS_KIN"/>
    <property type="match status" value="1"/>
</dbReference>
<keyword evidence="4" id="KW-0808">Transferase</keyword>
<dbReference type="SMART" id="SM00388">
    <property type="entry name" value="HisKA"/>
    <property type="match status" value="1"/>
</dbReference>
<dbReference type="EMBL" id="LFJV01000024">
    <property type="protein sequence ID" value="KMM34030.1"/>
    <property type="molecule type" value="Genomic_DNA"/>
</dbReference>
<evidence type="ECO:0000256" key="8">
    <source>
        <dbReference type="SAM" id="Phobius"/>
    </source>
</evidence>
<evidence type="ECO:0000256" key="5">
    <source>
        <dbReference type="ARBA" id="ARBA00022777"/>
    </source>
</evidence>
<dbReference type="PANTHER" id="PTHR43711:SF26">
    <property type="entry name" value="SENSOR HISTIDINE KINASE RCSC"/>
    <property type="match status" value="1"/>
</dbReference>
<keyword evidence="7" id="KW-0175">Coiled coil</keyword>
<keyword evidence="3" id="KW-0597">Phosphoprotein</keyword>
<comment type="catalytic activity">
    <reaction evidence="1">
        <text>ATP + protein L-histidine = ADP + protein N-phospho-L-histidine.</text>
        <dbReference type="EC" id="2.7.13.3"/>
    </reaction>
</comment>
<name>A0A0J6CLC7_9BACT</name>
<dbReference type="Gene3D" id="1.10.287.130">
    <property type="match status" value="1"/>
</dbReference>
<evidence type="ECO:0000256" key="4">
    <source>
        <dbReference type="ARBA" id="ARBA00022679"/>
    </source>
</evidence>
<dbReference type="AlphaFoldDB" id="A0A0J6CLC7"/>
<evidence type="ECO:0000256" key="7">
    <source>
        <dbReference type="SAM" id="Coils"/>
    </source>
</evidence>
<dbReference type="SUPFAM" id="SSF47384">
    <property type="entry name" value="Homodimeric domain of signal transducing histidine kinase"/>
    <property type="match status" value="1"/>
</dbReference>
<dbReference type="InterPro" id="IPR004358">
    <property type="entry name" value="Sig_transdc_His_kin-like_C"/>
</dbReference>
<dbReference type="Pfam" id="PF00512">
    <property type="entry name" value="HisKA"/>
    <property type="match status" value="1"/>
</dbReference>
<organism evidence="11 12">
    <name type="scientific">Parabacteroides goldsteinii</name>
    <dbReference type="NCBI Taxonomy" id="328812"/>
    <lineage>
        <taxon>Bacteria</taxon>
        <taxon>Pseudomonadati</taxon>
        <taxon>Bacteroidota</taxon>
        <taxon>Bacteroidia</taxon>
        <taxon>Bacteroidales</taxon>
        <taxon>Tannerellaceae</taxon>
        <taxon>Parabacteroides</taxon>
    </lineage>
</organism>
<accession>A0A0J6CLC7</accession>
<sequence>MKRCLILIYMLGNILFAAADNTATKEALSVALKSISSPEEKLETLTNLMDISRQEEQVDYAKQLYKEALANDNDYYKEAALTEILRFYVNNDIKDSTNVYMEEAKRELKGKARDFLVTYMQTIIDVRVVFYTEGEDRKKLIEQYRLKLETDKNLSVLEKISINYVLGMAYGNRVEPGNEEEWNKRICTRFKAIIDLSENIPLQYSYLFRLNTFSILTLYSGESNYSGAMNDQATYALRYLEMQKEYAETKEMKKRPYISKRHLLNAYSSLAVTAKTLGKDLASSYFQHFMELNRKYPEDAAFSAEYDRFFTALNFYRTTNDYPMAIRYCDSVIHYFRNADFKIDLSDHVVSTLKEKIDMLDSLHLYKEAYESHKEYAALVDSARLKNMKDKLEDLEINKRVDELVIEKKALEVDLQKSRSQLYMFLALFILAISFAVFVAFRLWKINSLYKKLQDSNRLVILASEKAQESEKMKNAFIKNMCHEVRTPLNAINGFADLITTEDITPEEKQEFSKIIFENCNHITSMMNSVLEIAQLDSNKEDLPLSPVNIHLLCSCEMEQLKRLNSKPEIDYQIEGDRNKDIAFTNSSHFSLILAHLLNNANKFTERGSIVLSYKAEEEQNRMIVSITDTGCGISPDKREWIFERFTKADDFVPGSGLGLYLCRQIAERMKGQIYVDPDYTTGLRITLIIPIKPE</sequence>
<dbReference type="SUPFAM" id="SSF55874">
    <property type="entry name" value="ATPase domain of HSP90 chaperone/DNA topoisomerase II/histidine kinase"/>
    <property type="match status" value="1"/>
</dbReference>
<dbReference type="InterPro" id="IPR003594">
    <property type="entry name" value="HATPase_dom"/>
</dbReference>
<evidence type="ECO:0000256" key="3">
    <source>
        <dbReference type="ARBA" id="ARBA00022553"/>
    </source>
</evidence>
<dbReference type="InterPro" id="IPR005467">
    <property type="entry name" value="His_kinase_dom"/>
</dbReference>
<dbReference type="Gene3D" id="3.30.565.10">
    <property type="entry name" value="Histidine kinase-like ATPase, C-terminal domain"/>
    <property type="match status" value="1"/>
</dbReference>
<dbReference type="InterPro" id="IPR036097">
    <property type="entry name" value="HisK_dim/P_sf"/>
</dbReference>
<dbReference type="InterPro" id="IPR003661">
    <property type="entry name" value="HisK_dim/P_dom"/>
</dbReference>
<dbReference type="PRINTS" id="PR00344">
    <property type="entry name" value="BCTRLSENSOR"/>
</dbReference>
<evidence type="ECO:0000256" key="9">
    <source>
        <dbReference type="SAM" id="SignalP"/>
    </source>
</evidence>
<keyword evidence="9" id="KW-0732">Signal</keyword>
<feature type="transmembrane region" description="Helical" evidence="8">
    <location>
        <begin position="422"/>
        <end position="444"/>
    </location>
</feature>
<evidence type="ECO:0000313" key="11">
    <source>
        <dbReference type="EMBL" id="KMM34030.1"/>
    </source>
</evidence>
<keyword evidence="8" id="KW-0472">Membrane</keyword>
<proteinExistence type="predicted"/>
<dbReference type="CDD" id="cd00082">
    <property type="entry name" value="HisKA"/>
    <property type="match status" value="1"/>
</dbReference>
<evidence type="ECO:0000256" key="1">
    <source>
        <dbReference type="ARBA" id="ARBA00000085"/>
    </source>
</evidence>
<keyword evidence="6" id="KW-0902">Two-component regulatory system</keyword>
<protein>
    <recommendedName>
        <fullName evidence="2">histidine kinase</fullName>
        <ecNumber evidence="2">2.7.13.3</ecNumber>
    </recommendedName>
</protein>
<dbReference type="PATRIC" id="fig|328812.4.peg.2350"/>
<dbReference type="InterPro" id="IPR050736">
    <property type="entry name" value="Sensor_HK_Regulatory"/>
</dbReference>
<dbReference type="GO" id="GO:0000155">
    <property type="term" value="F:phosphorelay sensor kinase activity"/>
    <property type="evidence" value="ECO:0007669"/>
    <property type="project" value="InterPro"/>
</dbReference>
<keyword evidence="8" id="KW-0812">Transmembrane</keyword>
<comment type="caution">
    <text evidence="11">The sequence shown here is derived from an EMBL/GenBank/DDBJ whole genome shotgun (WGS) entry which is preliminary data.</text>
</comment>
<feature type="chain" id="PRO_5005269344" description="histidine kinase" evidence="9">
    <location>
        <begin position="20"/>
        <end position="695"/>
    </location>
</feature>
<reference evidence="11 12" key="1">
    <citation type="submission" date="2015-06" db="EMBL/GenBank/DDBJ databases">
        <title>Draft Genome Sequence of Parabacteroides goldsteinii with Putative Novel Metallo-Beta-Lactamases Isolated from a Blood Culture from a Human Patient.</title>
        <authorList>
            <person name="Krogh T.J."/>
            <person name="Agergaard C.N."/>
            <person name="Moller-Jensen J."/>
            <person name="Justesen U.S."/>
        </authorList>
    </citation>
    <scope>NUCLEOTIDE SEQUENCE [LARGE SCALE GENOMIC DNA]</scope>
    <source>
        <strain evidence="11 12">910340</strain>
    </source>
</reference>
<evidence type="ECO:0000256" key="2">
    <source>
        <dbReference type="ARBA" id="ARBA00012438"/>
    </source>
</evidence>
<feature type="signal peptide" evidence="9">
    <location>
        <begin position="1"/>
        <end position="19"/>
    </location>
</feature>
<feature type="coiled-coil region" evidence="7">
    <location>
        <begin position="385"/>
        <end position="421"/>
    </location>
</feature>
<dbReference type="Pfam" id="PF02518">
    <property type="entry name" value="HATPase_c"/>
    <property type="match status" value="1"/>
</dbReference>
<evidence type="ECO:0000313" key="12">
    <source>
        <dbReference type="Proteomes" id="UP000036166"/>
    </source>
</evidence>
<gene>
    <name evidence="11" type="ORF">ACM15_08975</name>
</gene>
<dbReference type="PANTHER" id="PTHR43711">
    <property type="entry name" value="TWO-COMPONENT HISTIDINE KINASE"/>
    <property type="match status" value="1"/>
</dbReference>
<dbReference type="Proteomes" id="UP000036166">
    <property type="component" value="Unassembled WGS sequence"/>
</dbReference>
<feature type="domain" description="Histidine kinase" evidence="10">
    <location>
        <begin position="480"/>
        <end position="694"/>
    </location>
</feature>
<dbReference type="EC" id="2.7.13.3" evidence="2"/>
<dbReference type="InterPro" id="IPR036890">
    <property type="entry name" value="HATPase_C_sf"/>
</dbReference>